<dbReference type="InterPro" id="IPR014038">
    <property type="entry name" value="EF1B_bsu/dsu_GNE"/>
</dbReference>
<evidence type="ECO:0000313" key="6">
    <source>
        <dbReference type="Proteomes" id="UP000549394"/>
    </source>
</evidence>
<dbReference type="GO" id="GO:0003746">
    <property type="term" value="F:translation elongation factor activity"/>
    <property type="evidence" value="ECO:0007669"/>
    <property type="project" value="UniProtKB-KW"/>
</dbReference>
<evidence type="ECO:0000259" key="4">
    <source>
        <dbReference type="Pfam" id="PF00736"/>
    </source>
</evidence>
<keyword evidence="6" id="KW-1185">Reference proteome</keyword>
<name>A0A7I8V515_9ANNE</name>
<dbReference type="AlphaFoldDB" id="A0A7I8V515"/>
<dbReference type="Pfam" id="PF00736">
    <property type="entry name" value="EF1_GNE"/>
    <property type="match status" value="1"/>
</dbReference>
<accession>A0A7I8V515</accession>
<gene>
    <name evidence="5" type="ORF">DGYR_LOCUS551</name>
</gene>
<comment type="similarity">
    <text evidence="1">Belongs to the EF-1-beta/EF-1-delta family.</text>
</comment>
<dbReference type="InterPro" id="IPR014717">
    <property type="entry name" value="Transl_elong_EF1B/ribsomal_bS6"/>
</dbReference>
<evidence type="ECO:0000313" key="5">
    <source>
        <dbReference type="EMBL" id="CAD5111228.1"/>
    </source>
</evidence>
<dbReference type="InterPro" id="IPR036219">
    <property type="entry name" value="eEF-1beta-like_sf"/>
</dbReference>
<comment type="caution">
    <text evidence="5">The sequence shown here is derived from an EMBL/GenBank/DDBJ whole genome shotgun (WGS) entry which is preliminary data.</text>
</comment>
<dbReference type="SUPFAM" id="SSF54984">
    <property type="entry name" value="eEF-1beta-like"/>
    <property type="match status" value="1"/>
</dbReference>
<dbReference type="EMBL" id="CAJFCJ010000001">
    <property type="protein sequence ID" value="CAD5111228.1"/>
    <property type="molecule type" value="Genomic_DNA"/>
</dbReference>
<sequence length="116" mass="13338">MAMLPVQNFAGDNESDEGIDTREPPSKVLITLSIVPNDPMIRLEDLNLQIRRLEIDGVQWKEFVNEQTYQGTIPRLIVKCLIDDSITNEQLIDEIRALEDYVEEAYVMKRAYQPAS</sequence>
<keyword evidence="2" id="KW-0251">Elongation factor</keyword>
<feature type="domain" description="Translation elongation factor EF1B beta/delta subunit guanine nucleotide exchange" evidence="4">
    <location>
        <begin position="30"/>
        <end position="107"/>
    </location>
</feature>
<dbReference type="Proteomes" id="UP000549394">
    <property type="component" value="Unassembled WGS sequence"/>
</dbReference>
<evidence type="ECO:0000256" key="3">
    <source>
        <dbReference type="ARBA" id="ARBA00022917"/>
    </source>
</evidence>
<keyword evidence="3" id="KW-0648">Protein biosynthesis</keyword>
<proteinExistence type="inferred from homology"/>
<reference evidence="5 6" key="1">
    <citation type="submission" date="2020-08" db="EMBL/GenBank/DDBJ databases">
        <authorList>
            <person name="Hejnol A."/>
        </authorList>
    </citation>
    <scope>NUCLEOTIDE SEQUENCE [LARGE SCALE GENOMIC DNA]</scope>
</reference>
<evidence type="ECO:0000256" key="1">
    <source>
        <dbReference type="ARBA" id="ARBA00007411"/>
    </source>
</evidence>
<dbReference type="Gene3D" id="3.30.70.60">
    <property type="match status" value="1"/>
</dbReference>
<protein>
    <submittedName>
        <fullName evidence="5">DgyrCDS559</fullName>
    </submittedName>
</protein>
<organism evidence="5 6">
    <name type="scientific">Dimorphilus gyrociliatus</name>
    <dbReference type="NCBI Taxonomy" id="2664684"/>
    <lineage>
        <taxon>Eukaryota</taxon>
        <taxon>Metazoa</taxon>
        <taxon>Spiralia</taxon>
        <taxon>Lophotrochozoa</taxon>
        <taxon>Annelida</taxon>
        <taxon>Polychaeta</taxon>
        <taxon>Polychaeta incertae sedis</taxon>
        <taxon>Dinophilidae</taxon>
        <taxon>Dimorphilus</taxon>
    </lineage>
</organism>
<evidence type="ECO:0000256" key="2">
    <source>
        <dbReference type="ARBA" id="ARBA00022768"/>
    </source>
</evidence>